<evidence type="ECO:0000313" key="5">
    <source>
        <dbReference type="Proteomes" id="UP000265816"/>
    </source>
</evidence>
<gene>
    <name evidence="4" type="ORF">D1970_00810</name>
</gene>
<dbReference type="InterPro" id="IPR001633">
    <property type="entry name" value="EAL_dom"/>
</dbReference>
<accession>A0A398BIT7</accession>
<dbReference type="Pfam" id="PF00563">
    <property type="entry name" value="EAL"/>
    <property type="match status" value="1"/>
</dbReference>
<organism evidence="4 5">
    <name type="scientific">Mesobacillus zeae</name>
    <dbReference type="NCBI Taxonomy" id="1917180"/>
    <lineage>
        <taxon>Bacteria</taxon>
        <taxon>Bacillati</taxon>
        <taxon>Bacillota</taxon>
        <taxon>Bacilli</taxon>
        <taxon>Bacillales</taxon>
        <taxon>Bacillaceae</taxon>
        <taxon>Mesobacillus</taxon>
    </lineage>
</organism>
<dbReference type="SUPFAM" id="SSF55073">
    <property type="entry name" value="Nucleotide cyclase"/>
    <property type="match status" value="1"/>
</dbReference>
<dbReference type="InterPro" id="IPR052155">
    <property type="entry name" value="Biofilm_reg_signaling"/>
</dbReference>
<dbReference type="SMART" id="SM00052">
    <property type="entry name" value="EAL"/>
    <property type="match status" value="1"/>
</dbReference>
<dbReference type="CDD" id="cd01948">
    <property type="entry name" value="EAL"/>
    <property type="match status" value="1"/>
</dbReference>
<dbReference type="Pfam" id="PF13188">
    <property type="entry name" value="PAS_8"/>
    <property type="match status" value="1"/>
</dbReference>
<sequence length="716" mass="81176">MKTNTSPECSETIEQLLHQINLLKKREENLLKDLRIKENLNVKILDALPINIFLEDSSGRTIFANEQVCKAHGMELQEIIGKTVFDFFPEGIAESNRNDDLKVWEQRKLLTREVLASFKGSERQMFSGKTIITMKESAEDYLLGFALDITDRVNAEKLLQENEEIFRNLIEQAADSFFLIGLGGRLENVNTIACEVLGYEKDSLLELTVDQVFSLLPYKLSLLGKSQTEKAMKFEDEMISHSHGKIPVDINLQQIQLGGRSLQYAWCRDIRDKKKAEAQIQHMAFHDALTGLPNRWFIQTYLKHFLDKKKLNSKRLAILMLDLDHFKIINDSLGHEAGDMLLKAVALRLQETAGSDNIVARLGGDEFIMLIPCIGKQEDAHTVAEEIMAALKEPFHLYGQWFSITASIGLCFCPDDGTDMNILIKNADIAMYKSKEKGRNCLTWFTPVMKEHAMERLDLEIALRQAIQAGEFVLHYQPKMNIKTGKIYGIEALIRWKKGPDLLYPDTFISILEETGMIIPVGEWVIREACSQCARWHQAGLSHLSVSVNLSAKQFQHPQLDVQIAQILKETGLPPSSLELELTESLLMDHSEKAARMLNNLKSLGISISIDDFGTGFSSLNYLKYLPIDTLKIDKTFIMNSEHDRTNAAIASAVISLAHSLNLKVVAEGVETPEQLELLHNGQCNYAQGYYISYPLQKEDVEEFLVFIPQKERDPE</sequence>
<dbReference type="InterPro" id="IPR043128">
    <property type="entry name" value="Rev_trsase/Diguanyl_cyclase"/>
</dbReference>
<dbReference type="NCBIfam" id="TIGR00229">
    <property type="entry name" value="sensory_box"/>
    <property type="match status" value="2"/>
</dbReference>
<dbReference type="AlphaFoldDB" id="A0A398BIT7"/>
<evidence type="ECO:0000259" key="2">
    <source>
        <dbReference type="PROSITE" id="PS50883"/>
    </source>
</evidence>
<keyword evidence="5" id="KW-1185">Reference proteome</keyword>
<dbReference type="RefSeq" id="WP_119111074.1">
    <property type="nucleotide sequence ID" value="NZ_CBCSEO010000004.1"/>
</dbReference>
<dbReference type="Gene3D" id="3.20.20.450">
    <property type="entry name" value="EAL domain"/>
    <property type="match status" value="1"/>
</dbReference>
<evidence type="ECO:0000259" key="1">
    <source>
        <dbReference type="PROSITE" id="PS50112"/>
    </source>
</evidence>
<dbReference type="FunFam" id="3.30.70.270:FF:000001">
    <property type="entry name" value="Diguanylate cyclase domain protein"/>
    <property type="match status" value="1"/>
</dbReference>
<feature type="domain" description="PAS" evidence="1">
    <location>
        <begin position="162"/>
        <end position="205"/>
    </location>
</feature>
<dbReference type="NCBIfam" id="TIGR00254">
    <property type="entry name" value="GGDEF"/>
    <property type="match status" value="1"/>
</dbReference>
<dbReference type="PROSITE" id="PS50887">
    <property type="entry name" value="GGDEF"/>
    <property type="match status" value="1"/>
</dbReference>
<dbReference type="OrthoDB" id="9759607at2"/>
<evidence type="ECO:0000313" key="4">
    <source>
        <dbReference type="EMBL" id="RID88911.1"/>
    </source>
</evidence>
<dbReference type="EMBL" id="QWVT01000002">
    <property type="protein sequence ID" value="RID88911.1"/>
    <property type="molecule type" value="Genomic_DNA"/>
</dbReference>
<dbReference type="FunFam" id="3.20.20.450:FF:000001">
    <property type="entry name" value="Cyclic di-GMP phosphodiesterase yahA"/>
    <property type="match status" value="1"/>
</dbReference>
<feature type="domain" description="PAS" evidence="1">
    <location>
        <begin position="37"/>
        <end position="88"/>
    </location>
</feature>
<feature type="domain" description="EAL" evidence="2">
    <location>
        <begin position="456"/>
        <end position="709"/>
    </location>
</feature>
<name>A0A398BIT7_9BACI</name>
<dbReference type="Gene3D" id="3.30.70.270">
    <property type="match status" value="1"/>
</dbReference>
<dbReference type="InterPro" id="IPR029787">
    <property type="entry name" value="Nucleotide_cyclase"/>
</dbReference>
<dbReference type="Gene3D" id="3.30.450.20">
    <property type="entry name" value="PAS domain"/>
    <property type="match status" value="2"/>
</dbReference>
<dbReference type="InterPro" id="IPR035965">
    <property type="entry name" value="PAS-like_dom_sf"/>
</dbReference>
<feature type="domain" description="GGDEF" evidence="3">
    <location>
        <begin position="314"/>
        <end position="447"/>
    </location>
</feature>
<dbReference type="CDD" id="cd01949">
    <property type="entry name" value="GGDEF"/>
    <property type="match status" value="1"/>
</dbReference>
<evidence type="ECO:0000259" key="3">
    <source>
        <dbReference type="PROSITE" id="PS50887"/>
    </source>
</evidence>
<dbReference type="SUPFAM" id="SSF141868">
    <property type="entry name" value="EAL domain-like"/>
    <property type="match status" value="1"/>
</dbReference>
<dbReference type="SMART" id="SM00091">
    <property type="entry name" value="PAS"/>
    <property type="match status" value="2"/>
</dbReference>
<dbReference type="Pfam" id="PF00990">
    <property type="entry name" value="GGDEF"/>
    <property type="match status" value="1"/>
</dbReference>
<dbReference type="Pfam" id="PF08448">
    <property type="entry name" value="PAS_4"/>
    <property type="match status" value="1"/>
</dbReference>
<dbReference type="SMART" id="SM00267">
    <property type="entry name" value="GGDEF"/>
    <property type="match status" value="1"/>
</dbReference>
<dbReference type="PANTHER" id="PTHR44757:SF2">
    <property type="entry name" value="BIOFILM ARCHITECTURE MAINTENANCE PROTEIN MBAA"/>
    <property type="match status" value="1"/>
</dbReference>
<dbReference type="InterPro" id="IPR000014">
    <property type="entry name" value="PAS"/>
</dbReference>
<protein>
    <submittedName>
        <fullName evidence="4">EAL domain-containing protein</fullName>
    </submittedName>
</protein>
<dbReference type="InterPro" id="IPR013656">
    <property type="entry name" value="PAS_4"/>
</dbReference>
<comment type="caution">
    <text evidence="4">The sequence shown here is derived from an EMBL/GenBank/DDBJ whole genome shotgun (WGS) entry which is preliminary data.</text>
</comment>
<dbReference type="PANTHER" id="PTHR44757">
    <property type="entry name" value="DIGUANYLATE CYCLASE DGCP"/>
    <property type="match status" value="1"/>
</dbReference>
<dbReference type="Proteomes" id="UP000265816">
    <property type="component" value="Unassembled WGS sequence"/>
</dbReference>
<dbReference type="PROSITE" id="PS50883">
    <property type="entry name" value="EAL"/>
    <property type="match status" value="1"/>
</dbReference>
<dbReference type="SUPFAM" id="SSF55785">
    <property type="entry name" value="PYP-like sensor domain (PAS domain)"/>
    <property type="match status" value="2"/>
</dbReference>
<proteinExistence type="predicted"/>
<dbReference type="PROSITE" id="PS50112">
    <property type="entry name" value="PAS"/>
    <property type="match status" value="2"/>
</dbReference>
<dbReference type="InterPro" id="IPR000160">
    <property type="entry name" value="GGDEF_dom"/>
</dbReference>
<dbReference type="InterPro" id="IPR035919">
    <property type="entry name" value="EAL_sf"/>
</dbReference>
<dbReference type="CDD" id="cd00130">
    <property type="entry name" value="PAS"/>
    <property type="match status" value="1"/>
</dbReference>
<reference evidence="4 5" key="1">
    <citation type="submission" date="2018-08" db="EMBL/GenBank/DDBJ databases">
        <title>Bacillus jemisoniae sp. nov., Bacillus chryseoplanitiae sp. nov., Bacillus resnikiae sp. nov., and Bacillus frankliniae sp. nov., isolated from Viking spacecraft and associated surfaces.</title>
        <authorList>
            <person name="Seuylemezian A."/>
            <person name="Vaishampayan P."/>
        </authorList>
    </citation>
    <scope>NUCLEOTIDE SEQUENCE [LARGE SCALE GENOMIC DNA]</scope>
    <source>
        <strain evidence="4 5">JJ-247</strain>
    </source>
</reference>